<dbReference type="GO" id="GO:0008477">
    <property type="term" value="F:purine nucleosidase activity"/>
    <property type="evidence" value="ECO:0007669"/>
    <property type="project" value="TreeGrafter"/>
</dbReference>
<dbReference type="Proteomes" id="UP000264702">
    <property type="component" value="Unassembled WGS sequence"/>
</dbReference>
<evidence type="ECO:0000256" key="2">
    <source>
        <dbReference type="ARBA" id="ARBA00023295"/>
    </source>
</evidence>
<keyword evidence="2" id="KW-0326">Glycosidase</keyword>
<dbReference type="InterPro" id="IPR023186">
    <property type="entry name" value="IUNH"/>
</dbReference>
<organism evidence="5 6">
    <name type="scientific">Paracidobacterium acidisoli</name>
    <dbReference type="NCBI Taxonomy" id="2303751"/>
    <lineage>
        <taxon>Bacteria</taxon>
        <taxon>Pseudomonadati</taxon>
        <taxon>Acidobacteriota</taxon>
        <taxon>Terriglobia</taxon>
        <taxon>Terriglobales</taxon>
        <taxon>Acidobacteriaceae</taxon>
        <taxon>Paracidobacterium</taxon>
    </lineage>
</organism>
<feature type="domain" description="Inosine/uridine-preferring nucleoside hydrolase" evidence="4">
    <location>
        <begin position="37"/>
        <end position="313"/>
    </location>
</feature>
<evidence type="ECO:0000256" key="1">
    <source>
        <dbReference type="ARBA" id="ARBA00022801"/>
    </source>
</evidence>
<feature type="signal peptide" evidence="3">
    <location>
        <begin position="1"/>
        <end position="21"/>
    </location>
</feature>
<name>A0A372IU07_9BACT</name>
<evidence type="ECO:0000256" key="3">
    <source>
        <dbReference type="SAM" id="SignalP"/>
    </source>
</evidence>
<dbReference type="PANTHER" id="PTHR12304">
    <property type="entry name" value="INOSINE-URIDINE PREFERRING NUCLEOSIDE HYDROLASE"/>
    <property type="match status" value="1"/>
</dbReference>
<dbReference type="EMBL" id="QVQT01000001">
    <property type="protein sequence ID" value="RFU18279.1"/>
    <property type="molecule type" value="Genomic_DNA"/>
</dbReference>
<proteinExistence type="predicted"/>
<keyword evidence="6" id="KW-1185">Reference proteome</keyword>
<keyword evidence="1 5" id="KW-0378">Hydrolase</keyword>
<dbReference type="GO" id="GO:0006152">
    <property type="term" value="P:purine nucleoside catabolic process"/>
    <property type="evidence" value="ECO:0007669"/>
    <property type="project" value="TreeGrafter"/>
</dbReference>
<accession>A0A372IU07</accession>
<reference evidence="5 6" key="1">
    <citation type="submission" date="2018-08" db="EMBL/GenBank/DDBJ databases">
        <title>Acidipila sp. 4G-K13, an acidobacterium isolated from forest soil.</title>
        <authorList>
            <person name="Gao Z.-H."/>
            <person name="Qiu L.-H."/>
        </authorList>
    </citation>
    <scope>NUCLEOTIDE SEQUENCE [LARGE SCALE GENOMIC DNA]</scope>
    <source>
        <strain evidence="5 6">4G-K13</strain>
    </source>
</reference>
<evidence type="ECO:0000313" key="5">
    <source>
        <dbReference type="EMBL" id="RFU18279.1"/>
    </source>
</evidence>
<comment type="caution">
    <text evidence="5">The sequence shown here is derived from an EMBL/GenBank/DDBJ whole genome shotgun (WGS) entry which is preliminary data.</text>
</comment>
<dbReference type="Gene3D" id="3.90.245.10">
    <property type="entry name" value="Ribonucleoside hydrolase-like"/>
    <property type="match status" value="1"/>
</dbReference>
<feature type="chain" id="PRO_5016993761" evidence="3">
    <location>
        <begin position="22"/>
        <end position="338"/>
    </location>
</feature>
<dbReference type="InterPro" id="IPR001910">
    <property type="entry name" value="Inosine/uridine_hydrolase_dom"/>
</dbReference>
<evidence type="ECO:0000313" key="6">
    <source>
        <dbReference type="Proteomes" id="UP000264702"/>
    </source>
</evidence>
<protein>
    <submittedName>
        <fullName evidence="5">Nucleoside hydrolase</fullName>
    </submittedName>
</protein>
<dbReference type="PANTHER" id="PTHR12304:SF4">
    <property type="entry name" value="URIDINE NUCLEOSIDASE"/>
    <property type="match status" value="1"/>
</dbReference>
<dbReference type="Pfam" id="PF01156">
    <property type="entry name" value="IU_nuc_hydro"/>
    <property type="match status" value="1"/>
</dbReference>
<keyword evidence="3" id="KW-0732">Signal</keyword>
<dbReference type="InterPro" id="IPR036452">
    <property type="entry name" value="Ribo_hydro-like"/>
</dbReference>
<dbReference type="GO" id="GO:0005829">
    <property type="term" value="C:cytosol"/>
    <property type="evidence" value="ECO:0007669"/>
    <property type="project" value="TreeGrafter"/>
</dbReference>
<gene>
    <name evidence="5" type="ORF">D0Y96_01510</name>
</gene>
<dbReference type="SUPFAM" id="SSF53590">
    <property type="entry name" value="Nucleoside hydrolase"/>
    <property type="match status" value="1"/>
</dbReference>
<dbReference type="AlphaFoldDB" id="A0A372IU07"/>
<evidence type="ECO:0000259" key="4">
    <source>
        <dbReference type="Pfam" id="PF01156"/>
    </source>
</evidence>
<sequence length="338" mass="37206">MRRIAFAALFFLLIAPGSSLAVSQSSAEYSASVPEKIIFDTDIGDDIDDAFALALLLQSPEVKILGVTTAWGDTNLRARLVSRFLRETGHSDIPVFSGTETKSAAKFSQAQWAGQSPERRYPDAVSFMLDTIRRYPGEVTLVSVAPFTNVGALISRDASTFRKLKRVVIMGGSVYRGYGDTGYAPGHGPEAEYNIYSDISSSKKLFTADVPIYMMPLDSTQIPLDEVRRDELFSHGTAMTDALTLLYHQWSAANRTPTPTLFDAMAAAYAIRPELCPVKPMHIEVDDKGFTRPAPGTPNAEVCLNSDVQQFYDFYMPRVLKPGTLSIEQTRRDSSAHP</sequence>
<dbReference type="OrthoDB" id="9797882at2"/>